<name>A7RID3_NEMVE</name>
<keyword evidence="3 11" id="KW-0328">Glycosyltransferase</keyword>
<dbReference type="GO" id="GO:0016758">
    <property type="term" value="F:hexosyltransferase activity"/>
    <property type="evidence" value="ECO:0007669"/>
    <property type="project" value="InterPro"/>
</dbReference>
<dbReference type="GO" id="GO:0000139">
    <property type="term" value="C:Golgi membrane"/>
    <property type="evidence" value="ECO:0000318"/>
    <property type="project" value="GO_Central"/>
</dbReference>
<dbReference type="InterPro" id="IPR002659">
    <property type="entry name" value="Glyco_trans_31"/>
</dbReference>
<dbReference type="STRING" id="45351.A7RID3"/>
<dbReference type="Pfam" id="PF01762">
    <property type="entry name" value="Galactosyl_T"/>
    <property type="match status" value="1"/>
</dbReference>
<protein>
    <recommendedName>
        <fullName evidence="11">Hexosyltransferase</fullName>
        <ecNumber evidence="11">2.4.1.-</ecNumber>
    </recommendedName>
</protein>
<evidence type="ECO:0000256" key="11">
    <source>
        <dbReference type="RuleBase" id="RU363063"/>
    </source>
</evidence>
<dbReference type="HOGENOM" id="CLU_036849_6_1_1"/>
<evidence type="ECO:0000256" key="7">
    <source>
        <dbReference type="ARBA" id="ARBA00022989"/>
    </source>
</evidence>
<dbReference type="PANTHER" id="PTHR11214:SF376">
    <property type="entry name" value="HEXOSYLTRANSFERASE"/>
    <property type="match status" value="1"/>
</dbReference>
<dbReference type="InParanoid" id="A7RID3"/>
<comment type="subcellular location">
    <subcellularLocation>
        <location evidence="1 11">Golgi apparatus membrane</location>
        <topology evidence="1 11">Single-pass type II membrane protein</topology>
    </subcellularLocation>
</comment>
<gene>
    <name evidence="12" type="ORF">NEMVEDRAFT_v1g34633</name>
</gene>
<keyword evidence="5" id="KW-0812">Transmembrane</keyword>
<keyword evidence="7" id="KW-1133">Transmembrane helix</keyword>
<evidence type="ECO:0000256" key="3">
    <source>
        <dbReference type="ARBA" id="ARBA00022676"/>
    </source>
</evidence>
<keyword evidence="10" id="KW-0325">Glycoprotein</keyword>
<sequence>GIFLLILVTSAPGNFEARSTIRRSWGKRGKNDAKFHVVFMLGATKEPEILSKLKEEIGSYGDLIIGKFTDSYSNLPLKSLMSLRWASQIESQFTVKTDDDMYIHTTRLYEWLLRHQTSRLYAGKVRQNAKVNRFRFHRYSVSYKNYQEQFYPAYCYGGFYVLSREALTSVLSVSKRYHPFPAEDAYLGVLAKEVGITP</sequence>
<dbReference type="KEGG" id="nve:5521041"/>
<evidence type="ECO:0000256" key="10">
    <source>
        <dbReference type="ARBA" id="ARBA00023180"/>
    </source>
</evidence>
<keyword evidence="6" id="KW-0735">Signal-anchor</keyword>
<evidence type="ECO:0000313" key="13">
    <source>
        <dbReference type="Proteomes" id="UP000001593"/>
    </source>
</evidence>
<keyword evidence="13" id="KW-1185">Reference proteome</keyword>
<dbReference type="AlphaFoldDB" id="A7RID3"/>
<dbReference type="PANTHER" id="PTHR11214">
    <property type="entry name" value="BETA-1,3-N-ACETYLGLUCOSAMINYLTRANSFERASE"/>
    <property type="match status" value="1"/>
</dbReference>
<dbReference type="GO" id="GO:0006493">
    <property type="term" value="P:protein O-linked glycosylation"/>
    <property type="evidence" value="ECO:0000318"/>
    <property type="project" value="GO_Central"/>
</dbReference>
<organism evidence="12 13">
    <name type="scientific">Nematostella vectensis</name>
    <name type="common">Starlet sea anemone</name>
    <dbReference type="NCBI Taxonomy" id="45351"/>
    <lineage>
        <taxon>Eukaryota</taxon>
        <taxon>Metazoa</taxon>
        <taxon>Cnidaria</taxon>
        <taxon>Anthozoa</taxon>
        <taxon>Hexacorallia</taxon>
        <taxon>Actiniaria</taxon>
        <taxon>Edwardsiidae</taxon>
        <taxon>Nematostella</taxon>
    </lineage>
</organism>
<evidence type="ECO:0000256" key="1">
    <source>
        <dbReference type="ARBA" id="ARBA00004323"/>
    </source>
</evidence>
<keyword evidence="4" id="KW-0808">Transferase</keyword>
<dbReference type="EC" id="2.4.1.-" evidence="11"/>
<proteinExistence type="inferred from homology"/>
<evidence type="ECO:0000313" key="12">
    <source>
        <dbReference type="EMBL" id="EDO48791.1"/>
    </source>
</evidence>
<dbReference type="GO" id="GO:0016757">
    <property type="term" value="F:glycosyltransferase activity"/>
    <property type="evidence" value="ECO:0000318"/>
    <property type="project" value="GO_Central"/>
</dbReference>
<dbReference type="Proteomes" id="UP000001593">
    <property type="component" value="Unassembled WGS sequence"/>
</dbReference>
<evidence type="ECO:0000256" key="2">
    <source>
        <dbReference type="ARBA" id="ARBA00008661"/>
    </source>
</evidence>
<dbReference type="OrthoDB" id="6021157at2759"/>
<evidence type="ECO:0000256" key="5">
    <source>
        <dbReference type="ARBA" id="ARBA00022692"/>
    </source>
</evidence>
<keyword evidence="9" id="KW-0472">Membrane</keyword>
<keyword evidence="8 11" id="KW-0333">Golgi apparatus</keyword>
<dbReference type="OMA" id="KSACHAS"/>
<evidence type="ECO:0000256" key="4">
    <source>
        <dbReference type="ARBA" id="ARBA00022679"/>
    </source>
</evidence>
<evidence type="ECO:0000256" key="9">
    <source>
        <dbReference type="ARBA" id="ARBA00023136"/>
    </source>
</evidence>
<accession>A7RID3</accession>
<dbReference type="PhylomeDB" id="A7RID3"/>
<evidence type="ECO:0000256" key="6">
    <source>
        <dbReference type="ARBA" id="ARBA00022968"/>
    </source>
</evidence>
<dbReference type="FunFam" id="3.90.550.50:FF:000001">
    <property type="entry name" value="Hexosyltransferase"/>
    <property type="match status" value="1"/>
</dbReference>
<feature type="non-terminal residue" evidence="12">
    <location>
        <position position="1"/>
    </location>
</feature>
<dbReference type="Gene3D" id="3.90.550.50">
    <property type="match status" value="1"/>
</dbReference>
<dbReference type="EMBL" id="DS469512">
    <property type="protein sequence ID" value="EDO48791.1"/>
    <property type="molecule type" value="Genomic_DNA"/>
</dbReference>
<reference evidence="12 13" key="1">
    <citation type="journal article" date="2007" name="Science">
        <title>Sea anemone genome reveals ancestral eumetazoan gene repertoire and genomic organization.</title>
        <authorList>
            <person name="Putnam N.H."/>
            <person name="Srivastava M."/>
            <person name="Hellsten U."/>
            <person name="Dirks B."/>
            <person name="Chapman J."/>
            <person name="Salamov A."/>
            <person name="Terry A."/>
            <person name="Shapiro H."/>
            <person name="Lindquist E."/>
            <person name="Kapitonov V.V."/>
            <person name="Jurka J."/>
            <person name="Genikhovich G."/>
            <person name="Grigoriev I.V."/>
            <person name="Lucas S.M."/>
            <person name="Steele R.E."/>
            <person name="Finnerty J.R."/>
            <person name="Technau U."/>
            <person name="Martindale M.Q."/>
            <person name="Rokhsar D.S."/>
        </authorList>
    </citation>
    <scope>NUCLEOTIDE SEQUENCE [LARGE SCALE GENOMIC DNA]</scope>
    <source>
        <strain evidence="13">CH2 X CH6</strain>
    </source>
</reference>
<dbReference type="FunCoup" id="A7RID3">
    <property type="interactions" value="100"/>
</dbReference>
<evidence type="ECO:0000256" key="8">
    <source>
        <dbReference type="ARBA" id="ARBA00023034"/>
    </source>
</evidence>
<dbReference type="eggNOG" id="KOG2287">
    <property type="taxonomic scope" value="Eukaryota"/>
</dbReference>
<feature type="non-terminal residue" evidence="12">
    <location>
        <position position="198"/>
    </location>
</feature>
<comment type="similarity">
    <text evidence="2 11">Belongs to the glycosyltransferase 31 family.</text>
</comment>